<keyword evidence="3" id="KW-1185">Reference proteome</keyword>
<name>A0ABD2AYD7_VESSQ</name>
<evidence type="ECO:0000256" key="1">
    <source>
        <dbReference type="SAM" id="MobiDB-lite"/>
    </source>
</evidence>
<evidence type="ECO:0000313" key="2">
    <source>
        <dbReference type="EMBL" id="KAL2725621.1"/>
    </source>
</evidence>
<organism evidence="2 3">
    <name type="scientific">Vespula squamosa</name>
    <name type="common">Southern yellow jacket</name>
    <name type="synonym">Wasp</name>
    <dbReference type="NCBI Taxonomy" id="30214"/>
    <lineage>
        <taxon>Eukaryota</taxon>
        <taxon>Metazoa</taxon>
        <taxon>Ecdysozoa</taxon>
        <taxon>Arthropoda</taxon>
        <taxon>Hexapoda</taxon>
        <taxon>Insecta</taxon>
        <taxon>Pterygota</taxon>
        <taxon>Neoptera</taxon>
        <taxon>Endopterygota</taxon>
        <taxon>Hymenoptera</taxon>
        <taxon>Apocrita</taxon>
        <taxon>Aculeata</taxon>
        <taxon>Vespoidea</taxon>
        <taxon>Vespidae</taxon>
        <taxon>Vespinae</taxon>
        <taxon>Vespula</taxon>
    </lineage>
</organism>
<evidence type="ECO:0000313" key="3">
    <source>
        <dbReference type="Proteomes" id="UP001607302"/>
    </source>
</evidence>
<feature type="region of interest" description="Disordered" evidence="1">
    <location>
        <begin position="47"/>
        <end position="157"/>
    </location>
</feature>
<feature type="compositionally biased region" description="Acidic residues" evidence="1">
    <location>
        <begin position="81"/>
        <end position="107"/>
    </location>
</feature>
<dbReference type="EMBL" id="JAUDFV010000138">
    <property type="protein sequence ID" value="KAL2725621.1"/>
    <property type="molecule type" value="Genomic_DNA"/>
</dbReference>
<comment type="caution">
    <text evidence="2">The sequence shown here is derived from an EMBL/GenBank/DDBJ whole genome shotgun (WGS) entry which is preliminary data.</text>
</comment>
<gene>
    <name evidence="2" type="ORF">V1478_008294</name>
</gene>
<proteinExistence type="predicted"/>
<accession>A0ABD2AYD7</accession>
<sequence length="157" mass="17624">MVNTLKRVSRTPVSFSTKLEGKRRVETLVWGGGSLLCGGAKCNAREKKASSLRGWGGPKPRLVSLEKGGEKKGWKKVEKKEEEEEGNEDEDEDEDEDDDEDEDEDEKVESWCGWKVRGEKEGRGQVVESSQAESSVEPEWPKAHGRVLSHPSRAENR</sequence>
<feature type="compositionally biased region" description="Basic and acidic residues" evidence="1">
    <location>
        <begin position="67"/>
        <end position="80"/>
    </location>
</feature>
<protein>
    <submittedName>
        <fullName evidence="2">Uncharacterized protein</fullName>
    </submittedName>
</protein>
<dbReference type="Proteomes" id="UP001607302">
    <property type="component" value="Unassembled WGS sequence"/>
</dbReference>
<reference evidence="2 3" key="1">
    <citation type="journal article" date="2024" name="Ann. Entomol. Soc. Am.">
        <title>Genomic analyses of the southern and eastern yellowjacket wasps (Hymenoptera: Vespidae) reveal evolutionary signatures of social life.</title>
        <authorList>
            <person name="Catto M.A."/>
            <person name="Caine P.B."/>
            <person name="Orr S.E."/>
            <person name="Hunt B.G."/>
            <person name="Goodisman M.A.D."/>
        </authorList>
    </citation>
    <scope>NUCLEOTIDE SEQUENCE [LARGE SCALE GENOMIC DNA]</scope>
    <source>
        <strain evidence="2">233</strain>
        <tissue evidence="2">Head and thorax</tissue>
    </source>
</reference>
<feature type="compositionally biased region" description="Low complexity" evidence="1">
    <location>
        <begin position="126"/>
        <end position="138"/>
    </location>
</feature>
<dbReference type="AlphaFoldDB" id="A0ABD2AYD7"/>